<proteinExistence type="predicted"/>
<protein>
    <submittedName>
        <fullName evidence="2">Esterase-like activity of phytase</fullName>
    </submittedName>
</protein>
<dbReference type="EMBL" id="FOZG01000004">
    <property type="protein sequence ID" value="SFS13624.1"/>
    <property type="molecule type" value="Genomic_DNA"/>
</dbReference>
<dbReference type="RefSeq" id="WP_165611377.1">
    <property type="nucleotide sequence ID" value="NZ_FOZG01000004.1"/>
</dbReference>
<dbReference type="PANTHER" id="PTHR37957">
    <property type="entry name" value="BLR7070 PROTEIN"/>
    <property type="match status" value="1"/>
</dbReference>
<reference evidence="2 3" key="1">
    <citation type="submission" date="2016-10" db="EMBL/GenBank/DDBJ databases">
        <authorList>
            <person name="de Groot N.N."/>
        </authorList>
    </citation>
    <scope>NUCLEOTIDE SEQUENCE [LARGE SCALE GENOMIC DNA]</scope>
    <source>
        <strain evidence="2 3">S5-249</strain>
    </source>
</reference>
<name>A0A1I6MD45_9SPHN</name>
<dbReference type="SUPFAM" id="SSF63829">
    <property type="entry name" value="Calcium-dependent phosphotriesterase"/>
    <property type="match status" value="1"/>
</dbReference>
<dbReference type="AlphaFoldDB" id="A0A1I6MD45"/>
<dbReference type="InterPro" id="IPR027372">
    <property type="entry name" value="Phytase-like_dom"/>
</dbReference>
<sequence length="368" mass="39378">MVWAIGDRGPNLKLPLAVDRYGLDHLASQRAPPGAKLMPCPTFGPAIVKLQVDGDRISATRVLPLLDTTGAPLSGLPPAGTDARDAEPALDLDGNILPPDPGGADTEGVARAADGSFWVGDEYGPSLLHVAPDGRVHARWVPAGTEALFAGAAYPVLGRLLALAARRRLNRGFESLALSDFGTRLHLAFQSPLAHPDERTGRHARHVRLWALDTGTGALKAEHLYPLDAPASFRRDRDAGPVERADVKLCDMAWLGDGRLLVLERISATAKLYLVTLDPQQAADPALSNPATRPSVEEMSAADTLSATILDKQLLLSTDDHPEIGPDLEGIALLGPATLLLVNDNDFGIEGLPTRFWRIDLPESLIRR</sequence>
<evidence type="ECO:0000313" key="3">
    <source>
        <dbReference type="Proteomes" id="UP000198824"/>
    </source>
</evidence>
<evidence type="ECO:0000313" key="2">
    <source>
        <dbReference type="EMBL" id="SFS13624.1"/>
    </source>
</evidence>
<keyword evidence="3" id="KW-1185">Reference proteome</keyword>
<dbReference type="PANTHER" id="PTHR37957:SF1">
    <property type="entry name" value="PHYTASE-LIKE DOMAIN-CONTAINING PROTEIN"/>
    <property type="match status" value="1"/>
</dbReference>
<feature type="domain" description="Phytase-like" evidence="1">
    <location>
        <begin position="51"/>
        <end position="347"/>
    </location>
</feature>
<dbReference type="STRING" id="1166337.SAMN05192580_3880"/>
<dbReference type="Pfam" id="PF13449">
    <property type="entry name" value="Phytase-like"/>
    <property type="match status" value="1"/>
</dbReference>
<gene>
    <name evidence="2" type="ORF">SAMN05192580_3880</name>
</gene>
<dbReference type="Proteomes" id="UP000198824">
    <property type="component" value="Unassembled WGS sequence"/>
</dbReference>
<organism evidence="2 3">
    <name type="scientific">Sphingomonas jatrophae</name>
    <dbReference type="NCBI Taxonomy" id="1166337"/>
    <lineage>
        <taxon>Bacteria</taxon>
        <taxon>Pseudomonadati</taxon>
        <taxon>Pseudomonadota</taxon>
        <taxon>Alphaproteobacteria</taxon>
        <taxon>Sphingomonadales</taxon>
        <taxon>Sphingomonadaceae</taxon>
        <taxon>Sphingomonas</taxon>
    </lineage>
</organism>
<evidence type="ECO:0000259" key="1">
    <source>
        <dbReference type="Pfam" id="PF13449"/>
    </source>
</evidence>
<accession>A0A1I6MD45</accession>